<dbReference type="GO" id="GO:0032259">
    <property type="term" value="P:methylation"/>
    <property type="evidence" value="ECO:0007669"/>
    <property type="project" value="UniProtKB-KW"/>
</dbReference>
<dbReference type="OrthoDB" id="1000417at2"/>
<dbReference type="EMBL" id="JGYN01000006">
    <property type="protein sequence ID" value="KFI52198.1"/>
    <property type="molecule type" value="Genomic_DNA"/>
</dbReference>
<dbReference type="Gene3D" id="1.10.10.1110">
    <property type="entry name" value="Methyltransferase PG1098, N-terminal domain"/>
    <property type="match status" value="1"/>
</dbReference>
<keyword evidence="3" id="KW-0489">Methyltransferase</keyword>
<accession>A0A087A098</accession>
<feature type="domain" description="THUMP-like" evidence="1">
    <location>
        <begin position="489"/>
        <end position="560"/>
    </location>
</feature>
<dbReference type="Pfam" id="PF22013">
    <property type="entry name" value="PG_1098_Fer"/>
    <property type="match status" value="1"/>
</dbReference>
<dbReference type="SUPFAM" id="SSF53335">
    <property type="entry name" value="S-adenosyl-L-methionine-dependent methyltransferases"/>
    <property type="match status" value="1"/>
</dbReference>
<dbReference type="GO" id="GO:0008168">
    <property type="term" value="F:methyltransferase activity"/>
    <property type="evidence" value="ECO:0007669"/>
    <property type="project" value="UniProtKB-KW"/>
</dbReference>
<feature type="domain" description="PG-1098 ferredoxin-like" evidence="2">
    <location>
        <begin position="443"/>
        <end position="488"/>
    </location>
</feature>
<name>A0A087A098_9BIFI</name>
<dbReference type="STRING" id="1437608.GCA_000771645_02115"/>
<dbReference type="Gene3D" id="3.40.50.150">
    <property type="entry name" value="Vaccinia Virus protein VP39"/>
    <property type="match status" value="1"/>
</dbReference>
<comment type="caution">
    <text evidence="3">The sequence shown here is derived from an EMBL/GenBank/DDBJ whole genome shotgun (WGS) entry which is preliminary data.</text>
</comment>
<evidence type="ECO:0000313" key="4">
    <source>
        <dbReference type="Proteomes" id="UP000029108"/>
    </source>
</evidence>
<gene>
    <name evidence="3" type="ORF">BBIA_0492</name>
</gene>
<organism evidence="3 4">
    <name type="scientific">Bifidobacterium biavatii DSM 23969</name>
    <dbReference type="NCBI Taxonomy" id="1437608"/>
    <lineage>
        <taxon>Bacteria</taxon>
        <taxon>Bacillati</taxon>
        <taxon>Actinomycetota</taxon>
        <taxon>Actinomycetes</taxon>
        <taxon>Bifidobacteriales</taxon>
        <taxon>Bifidobacteriaceae</taxon>
        <taxon>Bifidobacterium</taxon>
    </lineage>
</organism>
<dbReference type="InterPro" id="IPR041497">
    <property type="entry name" value="Thump-like"/>
</dbReference>
<dbReference type="InterPro" id="IPR054168">
    <property type="entry name" value="PG_1098_Fer"/>
</dbReference>
<reference evidence="3 4" key="1">
    <citation type="submission" date="2014-03" db="EMBL/GenBank/DDBJ databases">
        <title>Genomics of Bifidobacteria.</title>
        <authorList>
            <person name="Ventura M."/>
            <person name="Milani C."/>
            <person name="Lugli G.A."/>
        </authorList>
    </citation>
    <scope>NUCLEOTIDE SEQUENCE [LARGE SCALE GENOMIC DNA]</scope>
    <source>
        <strain evidence="3 4">DSM 23969</strain>
    </source>
</reference>
<sequence length="561" mass="60463">MSPETARFAAEHRNEDVRELALKAKRTDELDLPMALDQIAGWQTARTKLPQWAACEDIIYPPHISMEQCSSEFTAQYKAEVARRVVQDSECRRCVDNANAAAREPGEAAGGNASDDAADNGVDRVQQEAACPGTMIDLTGGFGVDFSYIARGFERAIYVERQKHLCELAEHNMRALGLEHVMIVNDDAETVLGELATVASASAQLAGMIVDVANRRRSPSQPAADSPTAIEDRLCLRSVGSTVVEPSPRNAVGVSLTAQPSRGGRGSASILDKTAAALIFIDPARRDAHGGRTVAIEDCTPNVLALRDRLLAAAPHVMIKLSPMLDWRKAVADFRGAVGEVHIVSTGNECKELLLVLNRETNTTVHVCCVNDGDRLDYVIPGDFAVGDAGFESGLSLRKDFSTPLRSARNDTGKVAGFARNDGGKAVSSRSLGRTPLPETITYLYEPNASIMKAGCFALVEERYGVTQIGPNSHLFVSGEARPIADFPGRAFAVETVTGMGKKELKQALANLAKANIAVRNFPLTAVQLRKKLRLNDGGDTYLFATTLAGAKHVILRCRRL</sequence>
<keyword evidence="4" id="KW-1185">Reference proteome</keyword>
<evidence type="ECO:0000259" key="1">
    <source>
        <dbReference type="Pfam" id="PF18096"/>
    </source>
</evidence>
<dbReference type="InterPro" id="IPR029063">
    <property type="entry name" value="SAM-dependent_MTases_sf"/>
</dbReference>
<proteinExistence type="predicted"/>
<dbReference type="Pfam" id="PF18096">
    <property type="entry name" value="Thump_like"/>
    <property type="match status" value="1"/>
</dbReference>
<evidence type="ECO:0000313" key="3">
    <source>
        <dbReference type="EMBL" id="KFI52198.1"/>
    </source>
</evidence>
<protein>
    <submittedName>
        <fullName evidence="3">Methyltransferase</fullName>
    </submittedName>
</protein>
<dbReference type="Proteomes" id="UP000029108">
    <property type="component" value="Unassembled WGS sequence"/>
</dbReference>
<dbReference type="eggNOG" id="COG0742">
    <property type="taxonomic scope" value="Bacteria"/>
</dbReference>
<evidence type="ECO:0000259" key="2">
    <source>
        <dbReference type="Pfam" id="PF22013"/>
    </source>
</evidence>
<keyword evidence="3" id="KW-0808">Transferase</keyword>
<dbReference type="AlphaFoldDB" id="A0A087A098"/>
<dbReference type="RefSeq" id="WP_160268210.1">
    <property type="nucleotide sequence ID" value="NZ_JDUU01000004.1"/>
</dbReference>